<evidence type="ECO:0000313" key="2">
    <source>
        <dbReference type="Proteomes" id="UP001057402"/>
    </source>
</evidence>
<gene>
    <name evidence="1" type="ORF">MLD38_033879</name>
</gene>
<sequence length="486" mass="55018">MEAAANTRVVVEAPTPAKGRPEGMLRRGNPRESGPSASENRNPNFPHTSPGSVKLAKAMKSAPRTRIRERKFIVARKNSRKDSEGTRATCPKCEEKFGGKARKCLCVAYENLRASQEEFFKAKADHGLGESLLGQTEDIEKRLMMRDLEKDVGEVVSERCALGRIDQEDPIGVSTIKRRRGKLMEAARNSVPEEGRVLHLVKAFEKLQTIPMSAEDDEADKKVVNRALPGLQPPKASSAESEVPLYSFSPSDLLLTAENLGLDSRASLSSSWDSESSRISIGGRRSRRNSLDSHATGGGRRPNKKHHKITNLRPFNLRTEQRGRLKEEEFTKKLQEMTLEEEKQRIPIAQGLPWTTDAPECLLKPPVKENTRPLDLKLHTDLRALERAEFDQQIAEKLNLLEQYKAEKERQIKMDEEEEIKRLRKELVPIAQPMPYFDRPFVPRRSSKNPTVPMEPRFLHIPEQKKIKCSSSMSWSDTSSHYSSNQ</sequence>
<reference evidence="2" key="1">
    <citation type="journal article" date="2023" name="Front. Plant Sci.">
        <title>Chromosomal-level genome assembly of Melastoma candidum provides insights into trichome evolution.</title>
        <authorList>
            <person name="Zhong Y."/>
            <person name="Wu W."/>
            <person name="Sun C."/>
            <person name="Zou P."/>
            <person name="Liu Y."/>
            <person name="Dai S."/>
            <person name="Zhou R."/>
        </authorList>
    </citation>
    <scope>NUCLEOTIDE SEQUENCE [LARGE SCALE GENOMIC DNA]</scope>
</reference>
<dbReference type="EMBL" id="CM042889">
    <property type="protein sequence ID" value="KAI4320392.1"/>
    <property type="molecule type" value="Genomic_DNA"/>
</dbReference>
<evidence type="ECO:0000313" key="1">
    <source>
        <dbReference type="EMBL" id="KAI4320392.1"/>
    </source>
</evidence>
<name>A0ACB9M854_9MYRT</name>
<comment type="caution">
    <text evidence="1">The sequence shown here is derived from an EMBL/GenBank/DDBJ whole genome shotgun (WGS) entry which is preliminary data.</text>
</comment>
<keyword evidence="2" id="KW-1185">Reference proteome</keyword>
<dbReference type="Proteomes" id="UP001057402">
    <property type="component" value="Chromosome 10"/>
</dbReference>
<proteinExistence type="predicted"/>
<protein>
    <submittedName>
        <fullName evidence="1">Uncharacterized protein</fullName>
    </submittedName>
</protein>
<accession>A0ACB9M854</accession>
<organism evidence="1 2">
    <name type="scientific">Melastoma candidum</name>
    <dbReference type="NCBI Taxonomy" id="119954"/>
    <lineage>
        <taxon>Eukaryota</taxon>
        <taxon>Viridiplantae</taxon>
        <taxon>Streptophyta</taxon>
        <taxon>Embryophyta</taxon>
        <taxon>Tracheophyta</taxon>
        <taxon>Spermatophyta</taxon>
        <taxon>Magnoliopsida</taxon>
        <taxon>eudicotyledons</taxon>
        <taxon>Gunneridae</taxon>
        <taxon>Pentapetalae</taxon>
        <taxon>rosids</taxon>
        <taxon>malvids</taxon>
        <taxon>Myrtales</taxon>
        <taxon>Melastomataceae</taxon>
        <taxon>Melastomatoideae</taxon>
        <taxon>Melastomateae</taxon>
        <taxon>Melastoma</taxon>
    </lineage>
</organism>